<feature type="signal peptide" evidence="1">
    <location>
        <begin position="1"/>
        <end position="21"/>
    </location>
</feature>
<evidence type="ECO:0000256" key="1">
    <source>
        <dbReference type="SAM" id="SignalP"/>
    </source>
</evidence>
<reference evidence="2 3" key="1">
    <citation type="submission" date="2023-12" db="EMBL/GenBank/DDBJ databases">
        <title>the genome sequence of Hyalangium sp. s54d21.</title>
        <authorList>
            <person name="Zhang X."/>
        </authorList>
    </citation>
    <scope>NUCLEOTIDE SEQUENCE [LARGE SCALE GENOMIC DNA]</scope>
    <source>
        <strain evidence="3">s54d21</strain>
    </source>
</reference>
<dbReference type="RefSeq" id="WP_321547174.1">
    <property type="nucleotide sequence ID" value="NZ_JAXIVS010000006.1"/>
</dbReference>
<dbReference type="Proteomes" id="UP001291309">
    <property type="component" value="Unassembled WGS sequence"/>
</dbReference>
<accession>A0ABU5H8M6</accession>
<proteinExistence type="predicted"/>
<gene>
    <name evidence="2" type="ORF">SYV04_18630</name>
</gene>
<keyword evidence="1" id="KW-0732">Signal</keyword>
<comment type="caution">
    <text evidence="2">The sequence shown here is derived from an EMBL/GenBank/DDBJ whole genome shotgun (WGS) entry which is preliminary data.</text>
</comment>
<feature type="chain" id="PRO_5045451341" description="DUF4878 domain-containing protein" evidence="1">
    <location>
        <begin position="22"/>
        <end position="134"/>
    </location>
</feature>
<organism evidence="2 3">
    <name type="scientific">Hyalangium rubrum</name>
    <dbReference type="NCBI Taxonomy" id="3103134"/>
    <lineage>
        <taxon>Bacteria</taxon>
        <taxon>Pseudomonadati</taxon>
        <taxon>Myxococcota</taxon>
        <taxon>Myxococcia</taxon>
        <taxon>Myxococcales</taxon>
        <taxon>Cystobacterineae</taxon>
        <taxon>Archangiaceae</taxon>
        <taxon>Hyalangium</taxon>
    </lineage>
</organism>
<evidence type="ECO:0008006" key="4">
    <source>
        <dbReference type="Google" id="ProtNLM"/>
    </source>
</evidence>
<keyword evidence="3" id="KW-1185">Reference proteome</keyword>
<evidence type="ECO:0000313" key="3">
    <source>
        <dbReference type="Proteomes" id="UP001291309"/>
    </source>
</evidence>
<name>A0ABU5H8M6_9BACT</name>
<protein>
    <recommendedName>
        <fullName evidence="4">DUF4878 domain-containing protein</fullName>
    </recommendedName>
</protein>
<sequence length="134" mass="14564">MRLSAMLLLVCALLGFVGCRGTDSPVAAYTAFHTHVRKQDYKKAYAALSQPTRDVIDAQAQKLKEASGGSLKAEPYELFFVNSATPADVTEVTVVREEGDAATVRVLSSGQAREVRMVREASGWKIDLSDSLKQ</sequence>
<dbReference type="PROSITE" id="PS51257">
    <property type="entry name" value="PROKAR_LIPOPROTEIN"/>
    <property type="match status" value="1"/>
</dbReference>
<evidence type="ECO:0000313" key="2">
    <source>
        <dbReference type="EMBL" id="MDY7228445.1"/>
    </source>
</evidence>
<dbReference type="EMBL" id="JAXIVS010000006">
    <property type="protein sequence ID" value="MDY7228445.1"/>
    <property type="molecule type" value="Genomic_DNA"/>
</dbReference>